<keyword evidence="2" id="KW-0288">FMN</keyword>
<dbReference type="Gene3D" id="3.20.20.30">
    <property type="entry name" value="Luciferase-like domain"/>
    <property type="match status" value="1"/>
</dbReference>
<evidence type="ECO:0000259" key="5">
    <source>
        <dbReference type="Pfam" id="PF00296"/>
    </source>
</evidence>
<dbReference type="STRING" id="380248.SAMN05216251_102330"/>
<dbReference type="EMBL" id="FONG01000002">
    <property type="protein sequence ID" value="SFE27094.1"/>
    <property type="molecule type" value="Genomic_DNA"/>
</dbReference>
<reference evidence="6 7" key="1">
    <citation type="submission" date="2016-10" db="EMBL/GenBank/DDBJ databases">
        <authorList>
            <person name="de Groot N.N."/>
        </authorList>
    </citation>
    <scope>NUCLEOTIDE SEQUENCE [LARGE SCALE GENOMIC DNA]</scope>
    <source>
        <strain evidence="6 7">CGMCC 4.3510</strain>
    </source>
</reference>
<evidence type="ECO:0000256" key="4">
    <source>
        <dbReference type="ARBA" id="ARBA00023033"/>
    </source>
</evidence>
<dbReference type="SUPFAM" id="SSF51679">
    <property type="entry name" value="Bacterial luciferase-like"/>
    <property type="match status" value="1"/>
</dbReference>
<accession>A0A1I1Z5J2</accession>
<sequence>MLPSMSLRLSTVILPIYRWAEGRKVWEGAEDLGFHAAYTYDHLSWRSFRDRTWFGAIPTLTAAAGVTDRMRLGTLVTSPNFRHPVPLAKELMTLDDISGGRVTLGVGAGGTGFDATTLGQQPWTPKERADRFADFVELLDRLLSQGDITFNGRFYSAVEARNIPGCVQTPRLPFAIAATGPRGMQLAAKYGQAWVTTGDPALYEAGTPQESLDAVRGQVERISASLRDAARDPDDVPKVFLTGFTPDRAAPFESVDAFVDFAGRHAEAGITEIVIHWPIPDTPEFAYDQATFERIATEAPRQLTS</sequence>
<feature type="domain" description="Luciferase-like" evidence="5">
    <location>
        <begin position="18"/>
        <end position="234"/>
    </location>
</feature>
<dbReference type="Pfam" id="PF00296">
    <property type="entry name" value="Bac_luciferase"/>
    <property type="match status" value="1"/>
</dbReference>
<dbReference type="AlphaFoldDB" id="A0A1I1Z5J2"/>
<gene>
    <name evidence="6" type="ORF">SAMN05216251_102330</name>
</gene>
<dbReference type="GO" id="GO:0008726">
    <property type="term" value="F:alkanesulfonate monooxygenase activity"/>
    <property type="evidence" value="ECO:0007669"/>
    <property type="project" value="TreeGrafter"/>
</dbReference>
<organism evidence="6 7">
    <name type="scientific">Actinacidiphila alni</name>
    <dbReference type="NCBI Taxonomy" id="380248"/>
    <lineage>
        <taxon>Bacteria</taxon>
        <taxon>Bacillati</taxon>
        <taxon>Actinomycetota</taxon>
        <taxon>Actinomycetes</taxon>
        <taxon>Kitasatosporales</taxon>
        <taxon>Streptomycetaceae</taxon>
        <taxon>Actinacidiphila</taxon>
    </lineage>
</organism>
<dbReference type="InterPro" id="IPR011251">
    <property type="entry name" value="Luciferase-like_dom"/>
</dbReference>
<dbReference type="InterPro" id="IPR036661">
    <property type="entry name" value="Luciferase-like_sf"/>
</dbReference>
<dbReference type="InterPro" id="IPR050172">
    <property type="entry name" value="SsuD_RutA_monooxygenase"/>
</dbReference>
<proteinExistence type="predicted"/>
<protein>
    <submittedName>
        <fullName evidence="6">Luciferase-like monooxygenase</fullName>
    </submittedName>
</protein>
<keyword evidence="1" id="KW-0285">Flavoprotein</keyword>
<keyword evidence="4 6" id="KW-0503">Monooxygenase</keyword>
<keyword evidence="7" id="KW-1185">Reference proteome</keyword>
<dbReference type="Proteomes" id="UP000199323">
    <property type="component" value="Unassembled WGS sequence"/>
</dbReference>
<evidence type="ECO:0000256" key="2">
    <source>
        <dbReference type="ARBA" id="ARBA00022643"/>
    </source>
</evidence>
<evidence type="ECO:0000256" key="1">
    <source>
        <dbReference type="ARBA" id="ARBA00022630"/>
    </source>
</evidence>
<evidence type="ECO:0000256" key="3">
    <source>
        <dbReference type="ARBA" id="ARBA00023002"/>
    </source>
</evidence>
<dbReference type="PANTHER" id="PTHR42847">
    <property type="entry name" value="ALKANESULFONATE MONOOXYGENASE"/>
    <property type="match status" value="1"/>
</dbReference>
<evidence type="ECO:0000313" key="6">
    <source>
        <dbReference type="EMBL" id="SFE27094.1"/>
    </source>
</evidence>
<keyword evidence="3" id="KW-0560">Oxidoreductase</keyword>
<dbReference type="PANTHER" id="PTHR42847:SF4">
    <property type="entry name" value="ALKANESULFONATE MONOOXYGENASE-RELATED"/>
    <property type="match status" value="1"/>
</dbReference>
<dbReference type="GO" id="GO:0046306">
    <property type="term" value="P:alkanesulfonate catabolic process"/>
    <property type="evidence" value="ECO:0007669"/>
    <property type="project" value="TreeGrafter"/>
</dbReference>
<evidence type="ECO:0000313" key="7">
    <source>
        <dbReference type="Proteomes" id="UP000199323"/>
    </source>
</evidence>
<name>A0A1I1Z5J2_9ACTN</name>